<dbReference type="Proteomes" id="UP000053558">
    <property type="component" value="Unassembled WGS sequence"/>
</dbReference>
<dbReference type="RefSeq" id="XP_007776016.1">
    <property type="nucleotide sequence ID" value="XM_007777826.1"/>
</dbReference>
<feature type="region of interest" description="Disordered" evidence="1">
    <location>
        <begin position="29"/>
        <end position="99"/>
    </location>
</feature>
<accession>R7SCA7</accession>
<dbReference type="KEGG" id="cput:CONPUDRAFT_160693"/>
<gene>
    <name evidence="2" type="ORF">CONPUDRAFT_160693</name>
</gene>
<feature type="compositionally biased region" description="Acidic residues" evidence="1">
    <location>
        <begin position="31"/>
        <end position="71"/>
    </location>
</feature>
<keyword evidence="3" id="KW-1185">Reference proteome</keyword>
<evidence type="ECO:0000313" key="3">
    <source>
        <dbReference type="Proteomes" id="UP000053558"/>
    </source>
</evidence>
<sequence>MFMRFRGGAIGHDLPPYWNRKLLDAASTIPEAEEFELPIDSDQDSDNEEGDSDEETDGHESGDTSDEEGDAAETAARTDEGLFLGEDEALTNATGFASL</sequence>
<dbReference type="GeneID" id="19204377"/>
<dbReference type="AlphaFoldDB" id="R7SCA7"/>
<protein>
    <submittedName>
        <fullName evidence="2">Uncharacterized protein</fullName>
    </submittedName>
</protein>
<proteinExistence type="predicted"/>
<name>R7SCA7_CONPW</name>
<organism evidence="2 3">
    <name type="scientific">Coniophora puteana (strain RWD-64-598)</name>
    <name type="common">Brown rot fungus</name>
    <dbReference type="NCBI Taxonomy" id="741705"/>
    <lineage>
        <taxon>Eukaryota</taxon>
        <taxon>Fungi</taxon>
        <taxon>Dikarya</taxon>
        <taxon>Basidiomycota</taxon>
        <taxon>Agaricomycotina</taxon>
        <taxon>Agaricomycetes</taxon>
        <taxon>Agaricomycetidae</taxon>
        <taxon>Boletales</taxon>
        <taxon>Coniophorineae</taxon>
        <taxon>Coniophoraceae</taxon>
        <taxon>Coniophora</taxon>
    </lineage>
</organism>
<dbReference type="EMBL" id="JH711670">
    <property type="protein sequence ID" value="EIW73806.1"/>
    <property type="molecule type" value="Genomic_DNA"/>
</dbReference>
<evidence type="ECO:0000256" key="1">
    <source>
        <dbReference type="SAM" id="MobiDB-lite"/>
    </source>
</evidence>
<evidence type="ECO:0000313" key="2">
    <source>
        <dbReference type="EMBL" id="EIW73806.1"/>
    </source>
</evidence>
<reference evidence="3" key="1">
    <citation type="journal article" date="2012" name="Science">
        <title>The Paleozoic origin of enzymatic lignin decomposition reconstructed from 31 fungal genomes.</title>
        <authorList>
            <person name="Floudas D."/>
            <person name="Binder M."/>
            <person name="Riley R."/>
            <person name="Barry K."/>
            <person name="Blanchette R.A."/>
            <person name="Henrissat B."/>
            <person name="Martinez A.T."/>
            <person name="Otillar R."/>
            <person name="Spatafora J.W."/>
            <person name="Yadav J.S."/>
            <person name="Aerts A."/>
            <person name="Benoit I."/>
            <person name="Boyd A."/>
            <person name="Carlson A."/>
            <person name="Copeland A."/>
            <person name="Coutinho P.M."/>
            <person name="de Vries R.P."/>
            <person name="Ferreira P."/>
            <person name="Findley K."/>
            <person name="Foster B."/>
            <person name="Gaskell J."/>
            <person name="Glotzer D."/>
            <person name="Gorecki P."/>
            <person name="Heitman J."/>
            <person name="Hesse C."/>
            <person name="Hori C."/>
            <person name="Igarashi K."/>
            <person name="Jurgens J.A."/>
            <person name="Kallen N."/>
            <person name="Kersten P."/>
            <person name="Kohler A."/>
            <person name="Kuees U."/>
            <person name="Kumar T.K.A."/>
            <person name="Kuo A."/>
            <person name="LaButti K."/>
            <person name="Larrondo L.F."/>
            <person name="Lindquist E."/>
            <person name="Ling A."/>
            <person name="Lombard V."/>
            <person name="Lucas S."/>
            <person name="Lundell T."/>
            <person name="Martin R."/>
            <person name="McLaughlin D.J."/>
            <person name="Morgenstern I."/>
            <person name="Morin E."/>
            <person name="Murat C."/>
            <person name="Nagy L.G."/>
            <person name="Nolan M."/>
            <person name="Ohm R.A."/>
            <person name="Patyshakuliyeva A."/>
            <person name="Rokas A."/>
            <person name="Ruiz-Duenas F.J."/>
            <person name="Sabat G."/>
            <person name="Salamov A."/>
            <person name="Samejima M."/>
            <person name="Schmutz J."/>
            <person name="Slot J.C."/>
            <person name="St John F."/>
            <person name="Stenlid J."/>
            <person name="Sun H."/>
            <person name="Sun S."/>
            <person name="Syed K."/>
            <person name="Tsang A."/>
            <person name="Wiebenga A."/>
            <person name="Young D."/>
            <person name="Pisabarro A."/>
            <person name="Eastwood D.C."/>
            <person name="Martin F."/>
            <person name="Cullen D."/>
            <person name="Grigoriev I.V."/>
            <person name="Hibbett D.S."/>
        </authorList>
    </citation>
    <scope>NUCLEOTIDE SEQUENCE [LARGE SCALE GENOMIC DNA]</scope>
    <source>
        <strain evidence="3">RWD-64-598 SS2</strain>
    </source>
</reference>